<keyword evidence="3" id="KW-1003">Cell membrane</keyword>
<dbReference type="OrthoDB" id="9787902at2"/>
<evidence type="ECO:0000256" key="4">
    <source>
        <dbReference type="ARBA" id="ARBA00023136"/>
    </source>
</evidence>
<protein>
    <submittedName>
        <fullName evidence="7">Glycine betaine ABC transporter substrate-binding protein</fullName>
    </submittedName>
</protein>
<dbReference type="Gene3D" id="3.40.190.10">
    <property type="entry name" value="Periplasmic binding protein-like II"/>
    <property type="match status" value="1"/>
</dbReference>
<dbReference type="Proteomes" id="UP000321899">
    <property type="component" value="Unassembled WGS sequence"/>
</dbReference>
<evidence type="ECO:0000256" key="2">
    <source>
        <dbReference type="ARBA" id="ARBA00022448"/>
    </source>
</evidence>
<dbReference type="GO" id="GO:0005275">
    <property type="term" value="F:amine transmembrane transporter activity"/>
    <property type="evidence" value="ECO:0007669"/>
    <property type="project" value="TreeGrafter"/>
</dbReference>
<organism evidence="7 8">
    <name type="scientific">Desulfobotulus mexicanus</name>
    <dbReference type="NCBI Taxonomy" id="2586642"/>
    <lineage>
        <taxon>Bacteria</taxon>
        <taxon>Pseudomonadati</taxon>
        <taxon>Thermodesulfobacteriota</taxon>
        <taxon>Desulfobacteria</taxon>
        <taxon>Desulfobacterales</taxon>
        <taxon>Desulfobacteraceae</taxon>
        <taxon>Desulfobotulus</taxon>
    </lineage>
</organism>
<dbReference type="CDD" id="cd13639">
    <property type="entry name" value="PBP2_OpuAC_like"/>
    <property type="match status" value="1"/>
</dbReference>
<dbReference type="EMBL" id="VDMB01000003">
    <property type="protein sequence ID" value="TYT75625.1"/>
    <property type="molecule type" value="Genomic_DNA"/>
</dbReference>
<keyword evidence="4" id="KW-0472">Membrane</keyword>
<dbReference type="GO" id="GO:0015226">
    <property type="term" value="F:carnitine transmembrane transporter activity"/>
    <property type="evidence" value="ECO:0007669"/>
    <property type="project" value="TreeGrafter"/>
</dbReference>
<gene>
    <name evidence="7" type="ORF">FIM25_04090</name>
</gene>
<comment type="subcellular location">
    <subcellularLocation>
        <location evidence="1">Cell membrane</location>
    </subcellularLocation>
</comment>
<dbReference type="Gene3D" id="3.40.190.100">
    <property type="entry name" value="Glycine betaine-binding periplasmic protein, domain 2"/>
    <property type="match status" value="1"/>
</dbReference>
<dbReference type="GO" id="GO:0043190">
    <property type="term" value="C:ATP-binding cassette (ABC) transporter complex"/>
    <property type="evidence" value="ECO:0007669"/>
    <property type="project" value="InterPro"/>
</dbReference>
<feature type="signal peptide" evidence="5">
    <location>
        <begin position="1"/>
        <end position="26"/>
    </location>
</feature>
<comment type="caution">
    <text evidence="7">The sequence shown here is derived from an EMBL/GenBank/DDBJ whole genome shotgun (WGS) entry which is preliminary data.</text>
</comment>
<evidence type="ECO:0000256" key="5">
    <source>
        <dbReference type="SAM" id="SignalP"/>
    </source>
</evidence>
<accession>A0A5Q4VDD8</accession>
<dbReference type="GO" id="GO:0015871">
    <property type="term" value="P:choline transport"/>
    <property type="evidence" value="ECO:0007669"/>
    <property type="project" value="TreeGrafter"/>
</dbReference>
<evidence type="ECO:0000256" key="3">
    <source>
        <dbReference type="ARBA" id="ARBA00022475"/>
    </source>
</evidence>
<dbReference type="PANTHER" id="PTHR47737">
    <property type="entry name" value="GLYCINE BETAINE/PROLINE BETAINE TRANSPORT SYSTEM PERMEASE PROTEIN PROW"/>
    <property type="match status" value="1"/>
</dbReference>
<evidence type="ECO:0000259" key="6">
    <source>
        <dbReference type="Pfam" id="PF04069"/>
    </source>
</evidence>
<feature type="chain" id="PRO_5024290712" evidence="5">
    <location>
        <begin position="27"/>
        <end position="285"/>
    </location>
</feature>
<proteinExistence type="predicted"/>
<evidence type="ECO:0000313" key="8">
    <source>
        <dbReference type="Proteomes" id="UP000321899"/>
    </source>
</evidence>
<dbReference type="PANTHER" id="PTHR47737:SF1">
    <property type="entry name" value="GLYCINE BETAINE_PROLINE BETAINE TRANSPORT SYSTEM PERMEASE PROTEIN PROW"/>
    <property type="match status" value="1"/>
</dbReference>
<dbReference type="InterPro" id="IPR007210">
    <property type="entry name" value="ABC_Gly_betaine_transp_sub-bd"/>
</dbReference>
<name>A0A5Q4VDD8_9BACT</name>
<keyword evidence="5" id="KW-0732">Signal</keyword>
<dbReference type="Pfam" id="PF04069">
    <property type="entry name" value="OpuAC"/>
    <property type="match status" value="1"/>
</dbReference>
<evidence type="ECO:0000313" key="7">
    <source>
        <dbReference type="EMBL" id="TYT75625.1"/>
    </source>
</evidence>
<dbReference type="SUPFAM" id="SSF53850">
    <property type="entry name" value="Periplasmic binding protein-like II"/>
    <property type="match status" value="1"/>
</dbReference>
<dbReference type="GO" id="GO:0031460">
    <property type="term" value="P:glycine betaine transport"/>
    <property type="evidence" value="ECO:0007669"/>
    <property type="project" value="TreeGrafter"/>
</dbReference>
<reference evidence="7 8" key="1">
    <citation type="submission" date="2019-06" db="EMBL/GenBank/DDBJ databases">
        <title>Desulfobotulus mexicanus sp. nov., a novel sulfate-reducing bacterium isolated from the sediment of an alkaline crater lake in Mexico.</title>
        <authorList>
            <person name="Hirschler-Rea A."/>
        </authorList>
    </citation>
    <scope>NUCLEOTIDE SEQUENCE [LARGE SCALE GENOMIC DNA]</scope>
    <source>
        <strain evidence="7 8">PAR22N</strain>
    </source>
</reference>
<feature type="domain" description="ABC-type glycine betaine transport system substrate-binding" evidence="6">
    <location>
        <begin position="28"/>
        <end position="275"/>
    </location>
</feature>
<keyword evidence="2" id="KW-0813">Transport</keyword>
<evidence type="ECO:0000256" key="1">
    <source>
        <dbReference type="ARBA" id="ARBA00004236"/>
    </source>
</evidence>
<dbReference type="RefSeq" id="WP_139446581.1">
    <property type="nucleotide sequence ID" value="NZ_VDMB01000003.1"/>
</dbReference>
<keyword evidence="8" id="KW-1185">Reference proteome</keyword>
<dbReference type="AlphaFoldDB" id="A0A5Q4VDD8"/>
<sequence>MKRSVFLSLFTALMTLMILGSGTALAQKKVRLAYVEWDCSAASTHLVQAVLQEKMGYEVEILPVAAAAMFQAMATGNVDGMVTAWLPVTHADYYERVKNRVEDLGPIVGGARLGWAVPSYVNINSIEEINYHAARFKNRIVGIDPGAGLMRLSEQAMKDYNLDKMQLMEGSGATMTAALDTAIRRNEWVVVTAWSPHWMFGAWDLKYLEDPKGVLGGEEFIHALVRKDLKKDKPEVYNFLKNFEWKDAGQLQMVMAWDQERGADRYENAKRFIKENEEQVNSWLK</sequence>